<dbReference type="RefSeq" id="XP_046004791.1">
    <property type="nucleotide sequence ID" value="XM_046159815.1"/>
</dbReference>
<protein>
    <submittedName>
        <fullName evidence="2">Uncharacterized protein</fullName>
    </submittedName>
</protein>
<keyword evidence="3" id="KW-1185">Reference proteome</keyword>
<gene>
    <name evidence="2" type="ORF">B0I36DRAFT_369673</name>
</gene>
<dbReference type="Proteomes" id="UP000756346">
    <property type="component" value="Unassembled WGS sequence"/>
</dbReference>
<evidence type="ECO:0000313" key="2">
    <source>
        <dbReference type="EMBL" id="KAH7012526.1"/>
    </source>
</evidence>
<feature type="region of interest" description="Disordered" evidence="1">
    <location>
        <begin position="1"/>
        <end position="27"/>
    </location>
</feature>
<organism evidence="2 3">
    <name type="scientific">Microdochium trichocladiopsis</name>
    <dbReference type="NCBI Taxonomy" id="1682393"/>
    <lineage>
        <taxon>Eukaryota</taxon>
        <taxon>Fungi</taxon>
        <taxon>Dikarya</taxon>
        <taxon>Ascomycota</taxon>
        <taxon>Pezizomycotina</taxon>
        <taxon>Sordariomycetes</taxon>
        <taxon>Xylariomycetidae</taxon>
        <taxon>Xylariales</taxon>
        <taxon>Microdochiaceae</taxon>
        <taxon>Microdochium</taxon>
    </lineage>
</organism>
<dbReference type="GeneID" id="70189361"/>
<sequence length="185" mass="21143">MHQHGERKAADDDKVKIGQPSNMANPHIDAVADLESLGRVRTTLRATWQRQRPSLRRFPRSAAVREQPCPLQSFVSCLPTKLLRERDWSQPEIIHYLLDYRANESPRSDCQNVDCRPPEQQPQMLVAEDAQFSSKQSLLPCYIKRRDQVNSTLLEGLTTYDHNTGDPRSQARPLASSMQEADHAQ</sequence>
<proteinExistence type="predicted"/>
<accession>A0A9P8XR17</accession>
<dbReference type="AlphaFoldDB" id="A0A9P8XR17"/>
<reference evidence="2" key="1">
    <citation type="journal article" date="2021" name="Nat. Commun.">
        <title>Genetic determinants of endophytism in the Arabidopsis root mycobiome.</title>
        <authorList>
            <person name="Mesny F."/>
            <person name="Miyauchi S."/>
            <person name="Thiergart T."/>
            <person name="Pickel B."/>
            <person name="Atanasova L."/>
            <person name="Karlsson M."/>
            <person name="Huettel B."/>
            <person name="Barry K.W."/>
            <person name="Haridas S."/>
            <person name="Chen C."/>
            <person name="Bauer D."/>
            <person name="Andreopoulos W."/>
            <person name="Pangilinan J."/>
            <person name="LaButti K."/>
            <person name="Riley R."/>
            <person name="Lipzen A."/>
            <person name="Clum A."/>
            <person name="Drula E."/>
            <person name="Henrissat B."/>
            <person name="Kohler A."/>
            <person name="Grigoriev I.V."/>
            <person name="Martin F.M."/>
            <person name="Hacquard S."/>
        </authorList>
    </citation>
    <scope>NUCLEOTIDE SEQUENCE</scope>
    <source>
        <strain evidence="2">MPI-CAGE-CH-0230</strain>
    </source>
</reference>
<feature type="region of interest" description="Disordered" evidence="1">
    <location>
        <begin position="158"/>
        <end position="185"/>
    </location>
</feature>
<name>A0A9P8XR17_9PEZI</name>
<evidence type="ECO:0000313" key="3">
    <source>
        <dbReference type="Proteomes" id="UP000756346"/>
    </source>
</evidence>
<dbReference type="EMBL" id="JAGTJQ010000014">
    <property type="protein sequence ID" value="KAH7012526.1"/>
    <property type="molecule type" value="Genomic_DNA"/>
</dbReference>
<feature type="compositionally biased region" description="Basic and acidic residues" evidence="1">
    <location>
        <begin position="1"/>
        <end position="16"/>
    </location>
</feature>
<comment type="caution">
    <text evidence="2">The sequence shown here is derived from an EMBL/GenBank/DDBJ whole genome shotgun (WGS) entry which is preliminary data.</text>
</comment>
<evidence type="ECO:0000256" key="1">
    <source>
        <dbReference type="SAM" id="MobiDB-lite"/>
    </source>
</evidence>